<dbReference type="InterPro" id="IPR003609">
    <property type="entry name" value="Pan_app"/>
</dbReference>
<keyword evidence="3" id="KW-1185">Reference proteome</keyword>
<dbReference type="SUPFAM" id="SSF57414">
    <property type="entry name" value="Hairpin loop containing domain-like"/>
    <property type="match status" value="1"/>
</dbReference>
<proteinExistence type="predicted"/>
<reference evidence="2" key="1">
    <citation type="journal article" date="2023" name="Mol. Biol. Evol.">
        <title>Third-Generation Sequencing Reveals the Adaptive Role of the Epigenome in Three Deep-Sea Polychaetes.</title>
        <authorList>
            <person name="Perez M."/>
            <person name="Aroh O."/>
            <person name="Sun Y."/>
            <person name="Lan Y."/>
            <person name="Juniper S.K."/>
            <person name="Young C.R."/>
            <person name="Angers B."/>
            <person name="Qian P.Y."/>
        </authorList>
    </citation>
    <scope>NUCLEOTIDE SEQUENCE</scope>
    <source>
        <strain evidence="2">R07B-5</strain>
    </source>
</reference>
<evidence type="ECO:0000313" key="3">
    <source>
        <dbReference type="Proteomes" id="UP001209878"/>
    </source>
</evidence>
<sequence>MSLDIGYNREPIIDVGNCREYSVQITIVNAGVKWQRPLRGWSLPTMDGALHEDVATADMCKMFCLEETSFTCRAVVYGARGVRDCYLANQTRTQVHPQDWMSIFVNFDYHDFEFSNTTTGLLHFEHHDLAMFYFKLEILKFVLFQQQRTVYHIQCIQYK</sequence>
<accession>A0AAD9NMJ6</accession>
<dbReference type="AlphaFoldDB" id="A0AAD9NMJ6"/>
<feature type="domain" description="Apple" evidence="1">
    <location>
        <begin position="51"/>
        <end position="97"/>
    </location>
</feature>
<dbReference type="Proteomes" id="UP001209878">
    <property type="component" value="Unassembled WGS sequence"/>
</dbReference>
<name>A0AAD9NMJ6_RIDPI</name>
<organism evidence="2 3">
    <name type="scientific">Ridgeia piscesae</name>
    <name type="common">Tubeworm</name>
    <dbReference type="NCBI Taxonomy" id="27915"/>
    <lineage>
        <taxon>Eukaryota</taxon>
        <taxon>Metazoa</taxon>
        <taxon>Spiralia</taxon>
        <taxon>Lophotrochozoa</taxon>
        <taxon>Annelida</taxon>
        <taxon>Polychaeta</taxon>
        <taxon>Sedentaria</taxon>
        <taxon>Canalipalpata</taxon>
        <taxon>Sabellida</taxon>
        <taxon>Siboglinidae</taxon>
        <taxon>Ridgeia</taxon>
    </lineage>
</organism>
<dbReference type="Pfam" id="PF00024">
    <property type="entry name" value="PAN_1"/>
    <property type="match status" value="1"/>
</dbReference>
<comment type="caution">
    <text evidence="2">The sequence shown here is derived from an EMBL/GenBank/DDBJ whole genome shotgun (WGS) entry which is preliminary data.</text>
</comment>
<gene>
    <name evidence="2" type="ORF">NP493_705g02000</name>
</gene>
<evidence type="ECO:0000259" key="1">
    <source>
        <dbReference type="Pfam" id="PF00024"/>
    </source>
</evidence>
<protein>
    <recommendedName>
        <fullName evidence="1">Apple domain-containing protein</fullName>
    </recommendedName>
</protein>
<dbReference type="EMBL" id="JAODUO010000705">
    <property type="protein sequence ID" value="KAK2175807.1"/>
    <property type="molecule type" value="Genomic_DNA"/>
</dbReference>
<evidence type="ECO:0000313" key="2">
    <source>
        <dbReference type="EMBL" id="KAK2175807.1"/>
    </source>
</evidence>
<dbReference type="Gene3D" id="3.50.4.10">
    <property type="entry name" value="Hepatocyte Growth Factor"/>
    <property type="match status" value="1"/>
</dbReference>